<feature type="signal peptide" evidence="2">
    <location>
        <begin position="1"/>
        <end position="28"/>
    </location>
</feature>
<evidence type="ECO:0000313" key="5">
    <source>
        <dbReference type="Proteomes" id="UP000223913"/>
    </source>
</evidence>
<dbReference type="RefSeq" id="WP_099154978.1">
    <property type="nucleotide sequence ID" value="NZ_PDUD01000051.1"/>
</dbReference>
<feature type="chain" id="PRO_5012722784" evidence="2">
    <location>
        <begin position="29"/>
        <end position="1057"/>
    </location>
</feature>
<name>A0A2D0MZG0_FLAN2</name>
<keyword evidence="2" id="KW-0732">Signal</keyword>
<keyword evidence="1" id="KW-0677">Repeat</keyword>
<accession>A0A2D0MZG0</accession>
<dbReference type="SUPFAM" id="SSF110296">
    <property type="entry name" value="Oligoxyloglucan reducing end-specific cellobiohydrolase"/>
    <property type="match status" value="2"/>
</dbReference>
<dbReference type="InterPro" id="IPR015943">
    <property type="entry name" value="WD40/YVTN_repeat-like_dom_sf"/>
</dbReference>
<keyword evidence="5" id="KW-1185">Reference proteome</keyword>
<dbReference type="OrthoDB" id="9757809at2"/>
<organism evidence="4 5">
    <name type="scientific">Flavilitoribacter nigricans (strain ATCC 23147 / DSM 23189 / NBRC 102662 / NCIMB 1420 / SS-2)</name>
    <name type="common">Lewinella nigricans</name>
    <dbReference type="NCBI Taxonomy" id="1122177"/>
    <lineage>
        <taxon>Bacteria</taxon>
        <taxon>Pseudomonadati</taxon>
        <taxon>Bacteroidota</taxon>
        <taxon>Saprospiria</taxon>
        <taxon>Saprospirales</taxon>
        <taxon>Lewinellaceae</taxon>
        <taxon>Flavilitoribacter</taxon>
    </lineage>
</organism>
<dbReference type="AlphaFoldDB" id="A0A2D0MZG0"/>
<evidence type="ECO:0000256" key="2">
    <source>
        <dbReference type="SAM" id="SignalP"/>
    </source>
</evidence>
<dbReference type="PANTHER" id="PTHR43739:SF5">
    <property type="entry name" value="EXO-ALPHA-SIALIDASE"/>
    <property type="match status" value="1"/>
</dbReference>
<evidence type="ECO:0000256" key="1">
    <source>
        <dbReference type="ARBA" id="ARBA00022737"/>
    </source>
</evidence>
<dbReference type="GO" id="GO:0010411">
    <property type="term" value="P:xyloglucan metabolic process"/>
    <property type="evidence" value="ECO:0007669"/>
    <property type="project" value="TreeGrafter"/>
</dbReference>
<dbReference type="Gene3D" id="2.130.10.10">
    <property type="entry name" value="YVTN repeat-like/Quinoprotein amine dehydrogenase"/>
    <property type="match status" value="4"/>
</dbReference>
<keyword evidence="4" id="KW-0378">Hydrolase</keyword>
<gene>
    <name evidence="4" type="ORF">CRP01_36210</name>
</gene>
<evidence type="ECO:0000259" key="3">
    <source>
        <dbReference type="Pfam" id="PF15902"/>
    </source>
</evidence>
<dbReference type="Pfam" id="PF15902">
    <property type="entry name" value="Sortilin-Vps10"/>
    <property type="match status" value="2"/>
</dbReference>
<sequence>MKQPAILMRHLLAVLLAFNLFTYAPVTAQQNGNTVVDTNLLSNLQYRMAGPFRGGRSTAVSGRPGAPFSFLMGTTGGGLWESTDAGGSWQNISDGFFGGGIGAVAVSEADPNVIYVGTGSADPRGNISQGRGIWKSTDGGKSWKFSGLPEAGQIGKIRIHPKDPDLVYVAALGHIFGPNPERGVYRSRDGGATWEAVLQVSDQTGAVSLIINPSNPRVLYAGMWRAERKPWSMISGSEDGGVYRSIDGGDTWAKLAGGLPTGLTGKIGLTLSPANPDRVWAIIEAEPAGGVYRSDDAGKTWTRINKENKLRQRAWYYTHMVADPQDENTVYALNTGLYRSVDGGKNYEGIPVPHGDVHDLWINPDNPKVMIVADDGGAQVTLNGGKTWSTYLNQPTAEIYGVVVDNGLPYRLYGAQQDNTTISIPAWSSNNTLHAKQHWYSVGGCETGPVALDPNNPNIVYAGCYGGVMDKYDLAKDQVNNIMAYPQLQLGEAAKNLKYRFQWVSPMAVSPHDSEVIYHGSQHVHQSKDGGKTWRVISPDLSTNTPEHLDYSGGPINHDITGVEIYNVVFEIVPDPNEAETIWAGTDDGRLHITRNDGANWQEITPPAMPKYGTVNKIDLSTHQAGRAFVAVHKYRFDDFAPYIFMTNDYGKSWKRITSGKNGIPADYPVRVVREDPERKGLLYAGTEFGLFVSFDEGAHWQPMQGDLPITPITDLRVHQGDLVMSTQGRSFWILDDLSPIREMSDDLAEKQVYLFEMRPAFKVNDGGAGFLGDNAPTARPSGALIHYALQDSIEGDVRIEVIDADARLVQVFSSDSLTAKQHKTAQLKPKEGLNRINWDLTYEGPTLMDGTIVWGYTGGVKAPPGTYDIRLTYGDEILTQQVEVEEDPRIAEEIDEADYEEQLRLGLEIRDAISAVHESVQEIRSVKEQISWMKGQTEDQEVNTAADSILQELTALEEQLIQTKNESNQDPIRFAPRLDNQLVENYNYVTGADGYISGGREGRPNAAAYERWTDLDEAWTDLEQKVEASLSESVRTFNELVRKKNIIGIKRKATKS</sequence>
<reference evidence="4 5" key="1">
    <citation type="submission" date="2017-10" db="EMBL/GenBank/DDBJ databases">
        <title>The draft genome sequence of Lewinella nigricans NBRC 102662.</title>
        <authorList>
            <person name="Wang K."/>
        </authorList>
    </citation>
    <scope>NUCLEOTIDE SEQUENCE [LARGE SCALE GENOMIC DNA]</scope>
    <source>
        <strain evidence="4 5">NBRC 102662</strain>
    </source>
</reference>
<dbReference type="CDD" id="cd15482">
    <property type="entry name" value="Sialidase_non-viral"/>
    <property type="match status" value="2"/>
</dbReference>
<comment type="caution">
    <text evidence="4">The sequence shown here is derived from an EMBL/GenBank/DDBJ whole genome shotgun (WGS) entry which is preliminary data.</text>
</comment>
<proteinExistence type="predicted"/>
<dbReference type="InterPro" id="IPR031778">
    <property type="entry name" value="Sortilin_N"/>
</dbReference>
<dbReference type="PANTHER" id="PTHR43739">
    <property type="entry name" value="XYLOGLUCANASE (EUROFUNG)"/>
    <property type="match status" value="1"/>
</dbReference>
<dbReference type="Proteomes" id="UP000223913">
    <property type="component" value="Unassembled WGS sequence"/>
</dbReference>
<feature type="domain" description="Sortilin N-terminal" evidence="3">
    <location>
        <begin position="291"/>
        <end position="393"/>
    </location>
</feature>
<dbReference type="EMBL" id="PDUD01000051">
    <property type="protein sequence ID" value="PHN01664.1"/>
    <property type="molecule type" value="Genomic_DNA"/>
</dbReference>
<feature type="domain" description="Sortilin N-terminal" evidence="3">
    <location>
        <begin position="79"/>
        <end position="197"/>
    </location>
</feature>
<dbReference type="InterPro" id="IPR052025">
    <property type="entry name" value="Xyloglucanase_GH74"/>
</dbReference>
<protein>
    <submittedName>
        <fullName evidence="4">Glycosyl hydrolase</fullName>
    </submittedName>
</protein>
<evidence type="ECO:0000313" key="4">
    <source>
        <dbReference type="EMBL" id="PHN01664.1"/>
    </source>
</evidence>
<dbReference type="GO" id="GO:0016787">
    <property type="term" value="F:hydrolase activity"/>
    <property type="evidence" value="ECO:0007669"/>
    <property type="project" value="UniProtKB-KW"/>
</dbReference>